<evidence type="ECO:0000313" key="2">
    <source>
        <dbReference type="EMBL" id="RKD91444.1"/>
    </source>
</evidence>
<evidence type="ECO:0000313" key="3">
    <source>
        <dbReference type="Proteomes" id="UP000283387"/>
    </source>
</evidence>
<dbReference type="AlphaFoldDB" id="A0A419W7K3"/>
<dbReference type="Pfam" id="PF04338">
    <property type="entry name" value="DUF481"/>
    <property type="match status" value="1"/>
</dbReference>
<name>A0A419W7K3_9BACT</name>
<gene>
    <name evidence="2" type="ORF">BC643_1798</name>
</gene>
<dbReference type="Proteomes" id="UP000283387">
    <property type="component" value="Unassembled WGS sequence"/>
</dbReference>
<proteinExistence type="predicted"/>
<dbReference type="InterPro" id="IPR007433">
    <property type="entry name" value="DUF481"/>
</dbReference>
<sequence>MVKKIIFLFLFGCSTIFVSAQQDTLISSTGDVIIGEIKSLSRNVLSFDTDYADSEFQVDWNEVKGLVSAEPLVIYVTGGKKYTGRMRYDASDQKVKITGDDIDMSVDLHDVVKINTTNDKFWDKVYISLDAGYSYTKANNLSQFSMTGQVKYTEDNWKLSAGFNNVATRQDEVGTTKRDEANIDFNRDIYGNAYAFAGMEFLSSSEQNLDLRTTSKLGVGYYFIRENGMYLQGGLGLANAHEQYGSPDNISKNSFEGLMGFEFDAYDTGDFSFRLKSTAYPSFSNKGRWRINTDVSAKWDLPLDFYIKASFVHNFDSKPQVDNVDKGDYVFQTSIGWEWD</sequence>
<dbReference type="OrthoDB" id="1117610at2"/>
<keyword evidence="3" id="KW-1185">Reference proteome</keyword>
<organism evidence="2 3">
    <name type="scientific">Mangrovibacterium diazotrophicum</name>
    <dbReference type="NCBI Taxonomy" id="1261403"/>
    <lineage>
        <taxon>Bacteria</taxon>
        <taxon>Pseudomonadati</taxon>
        <taxon>Bacteroidota</taxon>
        <taxon>Bacteroidia</taxon>
        <taxon>Marinilabiliales</taxon>
        <taxon>Prolixibacteraceae</taxon>
        <taxon>Mangrovibacterium</taxon>
    </lineage>
</organism>
<dbReference type="RefSeq" id="WP_120272745.1">
    <property type="nucleotide sequence ID" value="NZ_RAPN01000001.1"/>
</dbReference>
<evidence type="ECO:0000256" key="1">
    <source>
        <dbReference type="SAM" id="SignalP"/>
    </source>
</evidence>
<keyword evidence="1" id="KW-0732">Signal</keyword>
<dbReference type="EMBL" id="RAPN01000001">
    <property type="protein sequence ID" value="RKD91444.1"/>
    <property type="molecule type" value="Genomic_DNA"/>
</dbReference>
<feature type="signal peptide" evidence="1">
    <location>
        <begin position="1"/>
        <end position="20"/>
    </location>
</feature>
<protein>
    <submittedName>
        <fullName evidence="2">Uncharacterized protein DUF481</fullName>
    </submittedName>
</protein>
<accession>A0A419W7K3</accession>
<feature type="chain" id="PRO_5019313028" evidence="1">
    <location>
        <begin position="21"/>
        <end position="340"/>
    </location>
</feature>
<reference evidence="2 3" key="1">
    <citation type="submission" date="2018-09" db="EMBL/GenBank/DDBJ databases">
        <title>Genomic Encyclopedia of Archaeal and Bacterial Type Strains, Phase II (KMG-II): from individual species to whole genera.</title>
        <authorList>
            <person name="Goeker M."/>
        </authorList>
    </citation>
    <scope>NUCLEOTIDE SEQUENCE [LARGE SCALE GENOMIC DNA]</scope>
    <source>
        <strain evidence="2 3">DSM 27148</strain>
    </source>
</reference>
<comment type="caution">
    <text evidence="2">The sequence shown here is derived from an EMBL/GenBank/DDBJ whole genome shotgun (WGS) entry which is preliminary data.</text>
</comment>